<dbReference type="AlphaFoldDB" id="C7IYV3"/>
<feature type="chain" id="PRO_5002977413" evidence="1">
    <location>
        <begin position="23"/>
        <end position="86"/>
    </location>
</feature>
<feature type="signal peptide" evidence="1">
    <location>
        <begin position="1"/>
        <end position="22"/>
    </location>
</feature>
<reference evidence="2 3" key="1">
    <citation type="journal article" date="2005" name="Nature">
        <title>The map-based sequence of the rice genome.</title>
        <authorList>
            <consortium name="International rice genome sequencing project (IRGSP)"/>
            <person name="Matsumoto T."/>
            <person name="Wu J."/>
            <person name="Kanamori H."/>
            <person name="Katayose Y."/>
            <person name="Fujisawa M."/>
            <person name="Namiki N."/>
            <person name="Mizuno H."/>
            <person name="Yamamoto K."/>
            <person name="Antonio B.A."/>
            <person name="Baba T."/>
            <person name="Sakata K."/>
            <person name="Nagamura Y."/>
            <person name="Aoki H."/>
            <person name="Arikawa K."/>
            <person name="Arita K."/>
            <person name="Bito T."/>
            <person name="Chiden Y."/>
            <person name="Fujitsuka N."/>
            <person name="Fukunaka R."/>
            <person name="Hamada M."/>
            <person name="Harada C."/>
            <person name="Hayashi A."/>
            <person name="Hijishita S."/>
            <person name="Honda M."/>
            <person name="Hosokawa S."/>
            <person name="Ichikawa Y."/>
            <person name="Idonuma A."/>
            <person name="Iijima M."/>
            <person name="Ikeda M."/>
            <person name="Ikeno M."/>
            <person name="Ito K."/>
            <person name="Ito S."/>
            <person name="Ito T."/>
            <person name="Ito Y."/>
            <person name="Ito Y."/>
            <person name="Iwabuchi A."/>
            <person name="Kamiya K."/>
            <person name="Karasawa W."/>
            <person name="Kurita K."/>
            <person name="Katagiri S."/>
            <person name="Kikuta A."/>
            <person name="Kobayashi H."/>
            <person name="Kobayashi N."/>
            <person name="Machita K."/>
            <person name="Maehara T."/>
            <person name="Masukawa M."/>
            <person name="Mizubayashi T."/>
            <person name="Mukai Y."/>
            <person name="Nagasaki H."/>
            <person name="Nagata Y."/>
            <person name="Naito S."/>
            <person name="Nakashima M."/>
            <person name="Nakama Y."/>
            <person name="Nakamichi Y."/>
            <person name="Nakamura M."/>
            <person name="Meguro A."/>
            <person name="Negishi M."/>
            <person name="Ohta I."/>
            <person name="Ohta T."/>
            <person name="Okamoto M."/>
            <person name="Ono N."/>
            <person name="Saji S."/>
            <person name="Sakaguchi M."/>
            <person name="Sakai K."/>
            <person name="Shibata M."/>
            <person name="Shimokawa T."/>
            <person name="Song J."/>
            <person name="Takazaki Y."/>
            <person name="Terasawa K."/>
            <person name="Tsugane M."/>
            <person name="Tsuji K."/>
            <person name="Ueda S."/>
            <person name="Waki K."/>
            <person name="Yamagata H."/>
            <person name="Yamamoto M."/>
            <person name="Yamamoto S."/>
            <person name="Yamane H."/>
            <person name="Yoshiki S."/>
            <person name="Yoshihara R."/>
            <person name="Yukawa K."/>
            <person name="Zhong H."/>
            <person name="Yano M."/>
            <person name="Yuan Q."/>
            <person name="Ouyang S."/>
            <person name="Liu J."/>
            <person name="Jones K.M."/>
            <person name="Gansberger K."/>
            <person name="Moffat K."/>
            <person name="Hill J."/>
            <person name="Bera J."/>
            <person name="Fadrosh D."/>
            <person name="Jin S."/>
            <person name="Johri S."/>
            <person name="Kim M."/>
            <person name="Overton L."/>
            <person name="Reardon M."/>
            <person name="Tsitrin T."/>
            <person name="Vuong H."/>
            <person name="Weaver B."/>
            <person name="Ciecko A."/>
            <person name="Tallon L."/>
            <person name="Jackson J."/>
            <person name="Pai G."/>
            <person name="Aken S.V."/>
            <person name="Utterback T."/>
            <person name="Reidmuller S."/>
            <person name="Feldblyum T."/>
            <person name="Hsiao J."/>
            <person name="Zismann V."/>
            <person name="Iobst S."/>
            <person name="de Vazeille A.R."/>
            <person name="Buell C.R."/>
            <person name="Ying K."/>
            <person name="Li Y."/>
            <person name="Lu T."/>
            <person name="Huang Y."/>
            <person name="Zhao Q."/>
            <person name="Feng Q."/>
            <person name="Zhang L."/>
            <person name="Zhu J."/>
            <person name="Weng Q."/>
            <person name="Mu J."/>
            <person name="Lu Y."/>
            <person name="Fan D."/>
            <person name="Liu Y."/>
            <person name="Guan J."/>
            <person name="Zhang Y."/>
            <person name="Yu S."/>
            <person name="Liu X."/>
            <person name="Zhang Y."/>
            <person name="Hong G."/>
            <person name="Han B."/>
            <person name="Choisne N."/>
            <person name="Demange N."/>
            <person name="Orjeda G."/>
            <person name="Samain S."/>
            <person name="Cattolico L."/>
            <person name="Pelletier E."/>
            <person name="Couloux A."/>
            <person name="Segurens B."/>
            <person name="Wincker P."/>
            <person name="D'Hont A."/>
            <person name="Scarpelli C."/>
            <person name="Weissenbach J."/>
            <person name="Salanoubat M."/>
            <person name="Quetier F."/>
            <person name="Yu Y."/>
            <person name="Kim H.R."/>
            <person name="Rambo T."/>
            <person name="Currie J."/>
            <person name="Collura K."/>
            <person name="Luo M."/>
            <person name="Yang T."/>
            <person name="Ammiraju J.S.S."/>
            <person name="Engler F."/>
            <person name="Soderlund C."/>
            <person name="Wing R.A."/>
            <person name="Palmer L.E."/>
            <person name="de la Bastide M."/>
            <person name="Spiegel L."/>
            <person name="Nascimento L."/>
            <person name="Zutavern T."/>
            <person name="O'Shaughnessy A."/>
            <person name="Dike S."/>
            <person name="Dedhia N."/>
            <person name="Preston R."/>
            <person name="Balija V."/>
            <person name="McCombie W.R."/>
            <person name="Chow T."/>
            <person name="Chen H."/>
            <person name="Chung M."/>
            <person name="Chen C."/>
            <person name="Shaw J."/>
            <person name="Wu H."/>
            <person name="Hsiao K."/>
            <person name="Chao Y."/>
            <person name="Chu M."/>
            <person name="Cheng C."/>
            <person name="Hour A."/>
            <person name="Lee P."/>
            <person name="Lin S."/>
            <person name="Lin Y."/>
            <person name="Liou J."/>
            <person name="Liu S."/>
            <person name="Hsing Y."/>
            <person name="Raghuvanshi S."/>
            <person name="Mohanty A."/>
            <person name="Bharti A.K."/>
            <person name="Gaur A."/>
            <person name="Gupta V."/>
            <person name="Kumar D."/>
            <person name="Ravi V."/>
            <person name="Vij S."/>
            <person name="Kapur A."/>
            <person name="Khurana P."/>
            <person name="Khurana P."/>
            <person name="Khurana J.P."/>
            <person name="Tyagi A.K."/>
            <person name="Gaikwad K."/>
            <person name="Singh A."/>
            <person name="Dalal V."/>
            <person name="Srivastava S."/>
            <person name="Dixit A."/>
            <person name="Pal A.K."/>
            <person name="Ghazi I.A."/>
            <person name="Yadav M."/>
            <person name="Pandit A."/>
            <person name="Bhargava A."/>
            <person name="Sureshbabu K."/>
            <person name="Batra K."/>
            <person name="Sharma T.R."/>
            <person name="Mohapatra T."/>
            <person name="Singh N.K."/>
            <person name="Messing J."/>
            <person name="Nelson A.B."/>
            <person name="Fuks G."/>
            <person name="Kavchok S."/>
            <person name="Keizer G."/>
            <person name="Linton E."/>
            <person name="Llaca V."/>
            <person name="Song R."/>
            <person name="Tanyolac B."/>
            <person name="Young S."/>
            <person name="Ho-Il K."/>
            <person name="Hahn J.H."/>
            <person name="Sangsakoo G."/>
            <person name="Vanavichit A."/>
            <person name="de Mattos Luiz.A.T."/>
            <person name="Zimmer P.D."/>
            <person name="Malone G."/>
            <person name="Dellagostin O."/>
            <person name="de Oliveira A.C."/>
            <person name="Bevan M."/>
            <person name="Bancroft I."/>
            <person name="Minx P."/>
            <person name="Cordum H."/>
            <person name="Wilson R."/>
            <person name="Cheng Z."/>
            <person name="Jin W."/>
            <person name="Jiang J."/>
            <person name="Leong S.A."/>
            <person name="Iwama H."/>
            <person name="Gojobori T."/>
            <person name="Itoh T."/>
            <person name="Niimura Y."/>
            <person name="Fujii Y."/>
            <person name="Habara T."/>
            <person name="Sakai H."/>
            <person name="Sato Y."/>
            <person name="Wilson G."/>
            <person name="Kumar K."/>
            <person name="McCouch S."/>
            <person name="Juretic N."/>
            <person name="Hoen D."/>
            <person name="Wright S."/>
            <person name="Bruskiewich R."/>
            <person name="Bureau T."/>
            <person name="Miyao A."/>
            <person name="Hirochika H."/>
            <person name="Nishikawa T."/>
            <person name="Kadowaki K."/>
            <person name="Sugiura M."/>
            <person name="Burr B."/>
            <person name="Sasaki T."/>
        </authorList>
    </citation>
    <scope>NUCLEOTIDE SEQUENCE [LARGE SCALE GENOMIC DNA]</scope>
    <source>
        <strain evidence="3">cv. Nipponbare</strain>
    </source>
</reference>
<dbReference type="Proteomes" id="UP000000763">
    <property type="component" value="Chromosome 2"/>
</dbReference>
<dbReference type="KEGG" id="dosa:Os02g0602150"/>
<reference evidence="3" key="2">
    <citation type="journal article" date="2008" name="Nucleic Acids Res.">
        <title>The rice annotation project database (RAP-DB): 2008 update.</title>
        <authorList>
            <consortium name="The rice annotation project (RAP)"/>
        </authorList>
    </citation>
    <scope>GENOME REANNOTATION</scope>
    <source>
        <strain evidence="3">cv. Nipponbare</strain>
    </source>
</reference>
<evidence type="ECO:0000313" key="2">
    <source>
        <dbReference type="EMBL" id="BAH91793.1"/>
    </source>
</evidence>
<accession>C7IYV3</accession>
<gene>
    <name evidence="2" type="ordered locus">Os02g0602150</name>
</gene>
<keyword evidence="1" id="KW-0732">Signal</keyword>
<evidence type="ECO:0000256" key="1">
    <source>
        <dbReference type="SAM" id="SignalP"/>
    </source>
</evidence>
<dbReference type="EMBL" id="AP008208">
    <property type="protein sequence ID" value="BAH91793.1"/>
    <property type="molecule type" value="Genomic_DNA"/>
</dbReference>
<protein>
    <submittedName>
        <fullName evidence="2">Os02g0602150 protein</fullName>
    </submittedName>
</protein>
<proteinExistence type="predicted"/>
<sequence length="86" mass="10017">MSLHLLVLTVPLFVSPANLVQSDNGPYSELQRQQVLYVSYRMSDHFVGAEFRDLCQGRRPDFLFPVLQYAQARSFFLFFLENLATR</sequence>
<organism evidence="2 3">
    <name type="scientific">Oryza sativa subsp. japonica</name>
    <name type="common">Rice</name>
    <dbReference type="NCBI Taxonomy" id="39947"/>
    <lineage>
        <taxon>Eukaryota</taxon>
        <taxon>Viridiplantae</taxon>
        <taxon>Streptophyta</taxon>
        <taxon>Embryophyta</taxon>
        <taxon>Tracheophyta</taxon>
        <taxon>Spermatophyta</taxon>
        <taxon>Magnoliopsida</taxon>
        <taxon>Liliopsida</taxon>
        <taxon>Poales</taxon>
        <taxon>Poaceae</taxon>
        <taxon>BOP clade</taxon>
        <taxon>Oryzoideae</taxon>
        <taxon>Oryzeae</taxon>
        <taxon>Oryzinae</taxon>
        <taxon>Oryza</taxon>
        <taxon>Oryza sativa</taxon>
    </lineage>
</organism>
<name>C7IYV3_ORYSJ</name>
<evidence type="ECO:0000313" key="3">
    <source>
        <dbReference type="Proteomes" id="UP000000763"/>
    </source>
</evidence>